<dbReference type="InterPro" id="IPR050437">
    <property type="entry name" value="Ribos_protein_bS1-like"/>
</dbReference>
<dbReference type="PANTHER" id="PTHR10724">
    <property type="entry name" value="30S RIBOSOMAL PROTEIN S1"/>
    <property type="match status" value="1"/>
</dbReference>
<dbReference type="InterPro" id="IPR041692">
    <property type="entry name" value="HHH_9"/>
</dbReference>
<dbReference type="Gene3D" id="1.10.3500.10">
    <property type="entry name" value="Tex N-terminal region-like"/>
    <property type="match status" value="1"/>
</dbReference>
<comment type="caution">
    <text evidence="2">The sequence shown here is derived from an EMBL/GenBank/DDBJ whole genome shotgun (WGS) entry which is preliminary data.</text>
</comment>
<keyword evidence="3" id="KW-1185">Reference proteome</keyword>
<dbReference type="InterPro" id="IPR055179">
    <property type="entry name" value="Tex-like_central_region"/>
</dbReference>
<dbReference type="InterPro" id="IPR012337">
    <property type="entry name" value="RNaseH-like_sf"/>
</dbReference>
<dbReference type="InterPro" id="IPR032639">
    <property type="entry name" value="Tex_YqgF"/>
</dbReference>
<organism evidence="2 3">
    <name type="scientific">Acetoanaerobium pronyense</name>
    <dbReference type="NCBI Taxonomy" id="1482736"/>
    <lineage>
        <taxon>Bacteria</taxon>
        <taxon>Bacillati</taxon>
        <taxon>Bacillota</taxon>
        <taxon>Clostridia</taxon>
        <taxon>Peptostreptococcales</taxon>
        <taxon>Filifactoraceae</taxon>
        <taxon>Acetoanaerobium</taxon>
    </lineage>
</organism>
<dbReference type="EMBL" id="JAGGLI010000015">
    <property type="protein sequence ID" value="MBP2027741.1"/>
    <property type="molecule type" value="Genomic_DNA"/>
</dbReference>
<dbReference type="InterPro" id="IPR010994">
    <property type="entry name" value="RuvA_2-like"/>
</dbReference>
<dbReference type="SUPFAM" id="SSF50249">
    <property type="entry name" value="Nucleic acid-binding proteins"/>
    <property type="match status" value="1"/>
</dbReference>
<accession>A0ABS4KKI7</accession>
<dbReference type="InterPro" id="IPR006641">
    <property type="entry name" value="YqgF/RNaseH-like_dom"/>
</dbReference>
<dbReference type="RefSeq" id="WP_209660804.1">
    <property type="nucleotide sequence ID" value="NZ_JAGGLI010000015.1"/>
</dbReference>
<dbReference type="InterPro" id="IPR037027">
    <property type="entry name" value="YqgF/RNaseH-like_dom_sf"/>
</dbReference>
<dbReference type="Pfam" id="PF17674">
    <property type="entry name" value="HHH_9"/>
    <property type="match status" value="1"/>
</dbReference>
<dbReference type="InterPro" id="IPR003029">
    <property type="entry name" value="S1_domain"/>
</dbReference>
<dbReference type="InterPro" id="IPR012340">
    <property type="entry name" value="NA-bd_OB-fold"/>
</dbReference>
<name>A0ABS4KKI7_9FIRM</name>
<dbReference type="CDD" id="cd05685">
    <property type="entry name" value="S1_Tex"/>
    <property type="match status" value="1"/>
</dbReference>
<dbReference type="Pfam" id="PF12836">
    <property type="entry name" value="HHH_3"/>
    <property type="match status" value="1"/>
</dbReference>
<dbReference type="SUPFAM" id="SSF53098">
    <property type="entry name" value="Ribonuclease H-like"/>
    <property type="match status" value="1"/>
</dbReference>
<dbReference type="SMART" id="SM00316">
    <property type="entry name" value="S1"/>
    <property type="match status" value="1"/>
</dbReference>
<dbReference type="Gene3D" id="3.30.420.140">
    <property type="entry name" value="YqgF/RNase H-like domain"/>
    <property type="match status" value="1"/>
</dbReference>
<dbReference type="Pfam" id="PF22706">
    <property type="entry name" value="Tex_central_region"/>
    <property type="match status" value="1"/>
</dbReference>
<evidence type="ECO:0000313" key="3">
    <source>
        <dbReference type="Proteomes" id="UP001314903"/>
    </source>
</evidence>
<dbReference type="SUPFAM" id="SSF47781">
    <property type="entry name" value="RuvA domain 2-like"/>
    <property type="match status" value="2"/>
</dbReference>
<feature type="domain" description="S1 motif" evidence="1">
    <location>
        <begin position="647"/>
        <end position="716"/>
    </location>
</feature>
<dbReference type="InterPro" id="IPR023323">
    <property type="entry name" value="Tex-like_dom_sf"/>
</dbReference>
<dbReference type="SUPFAM" id="SSF158832">
    <property type="entry name" value="Tex N-terminal region-like"/>
    <property type="match status" value="1"/>
</dbReference>
<dbReference type="InterPro" id="IPR023319">
    <property type="entry name" value="Tex-like_HTH_dom_sf"/>
</dbReference>
<dbReference type="Proteomes" id="UP001314903">
    <property type="component" value="Unassembled WGS sequence"/>
</dbReference>
<dbReference type="InterPro" id="IPR018974">
    <property type="entry name" value="Tex-like_N"/>
</dbReference>
<dbReference type="Gene3D" id="1.10.150.310">
    <property type="entry name" value="Tex RuvX-like domain-like"/>
    <property type="match status" value="1"/>
</dbReference>
<gene>
    <name evidence="2" type="ORF">J2Z35_001539</name>
</gene>
<dbReference type="Gene3D" id="2.40.50.140">
    <property type="entry name" value="Nucleic acid-binding proteins"/>
    <property type="match status" value="1"/>
</dbReference>
<sequence length="718" mass="80275">MDLLKMLQEEFSLKAYQVENTIALIDEGKTIPFIARYRKEQTGEMSDTVLRQFDERLKYLKNLSERKEQVERIIEEQGKLTELIVNSLKKASTLQEVEDIYQPFKQKKRTRATVAREKGLEGLSDILLEGKESLDKRASEYIDIEKGVENEEDAIAGAMDIAAEIIADDFDLKKLLRDIVFRESILETSVKKGSEEKEDFLTYKMYHDYKEVCSKMPSHRILAVNRGEKDDILKVKLEHPMDKVLSLSGKKYIKSEIHKSHMSLVIEDSLKRLLIPSLERELRSLVTEKAEERAIQVFGENLGNLLMQSPIAGKTVLGWDPAYRTGCKIAVVDDTGKVVDTTTVYPTAPQNKVEETKKTILSLINKYDVDIIAIGNGTASRESETIVADIVKEASKKVSFVIVSEAGASVYSASELGEEELPDLNVSLRGAASIARRLQDPLSELVKIDPKSIGVGQYQHDVNQKRLAEVLSGIVEDSVNKVGVDLNTASFAILQYVAGINKTIAKNIIKYRDENGKFKSRKEILKVPRLGPAAYEQCAGFLRIKESGEFLDSTGIHPESYKNTKMLLEILKVTPEEIKETKGQIISQKSNGLDLTEISKKIDIGLPTLKDIIKELLKPGRDIREEEGGLAPILRSDILKLEDLKEGMILKGTVRNVVDFGAFVDIGIKNDGLVHISQLSDKFVKNPMEVVSVGDIVEVRVIGIDLNRGKVSLSMKKG</sequence>
<dbReference type="Gene3D" id="1.10.10.650">
    <property type="entry name" value="RuvA domain 2-like"/>
    <property type="match status" value="1"/>
</dbReference>
<dbReference type="Pfam" id="PF00575">
    <property type="entry name" value="S1"/>
    <property type="match status" value="1"/>
</dbReference>
<protein>
    <recommendedName>
        <fullName evidence="1">S1 motif domain-containing protein</fullName>
    </recommendedName>
</protein>
<dbReference type="Pfam" id="PF16921">
    <property type="entry name" value="Tex_YqgF"/>
    <property type="match status" value="1"/>
</dbReference>
<dbReference type="PROSITE" id="PS50126">
    <property type="entry name" value="S1"/>
    <property type="match status" value="1"/>
</dbReference>
<evidence type="ECO:0000313" key="2">
    <source>
        <dbReference type="EMBL" id="MBP2027741.1"/>
    </source>
</evidence>
<dbReference type="SMART" id="SM00732">
    <property type="entry name" value="YqgFc"/>
    <property type="match status" value="1"/>
</dbReference>
<dbReference type="InterPro" id="IPR044146">
    <property type="entry name" value="S1_Tex"/>
</dbReference>
<dbReference type="PANTHER" id="PTHR10724:SF10">
    <property type="entry name" value="S1 RNA-BINDING DOMAIN-CONTAINING PROTEIN 1"/>
    <property type="match status" value="1"/>
</dbReference>
<reference evidence="2 3" key="1">
    <citation type="submission" date="2021-03" db="EMBL/GenBank/DDBJ databases">
        <title>Genomic Encyclopedia of Type Strains, Phase IV (KMG-IV): sequencing the most valuable type-strain genomes for metagenomic binning, comparative biology and taxonomic classification.</title>
        <authorList>
            <person name="Goeker M."/>
        </authorList>
    </citation>
    <scope>NUCLEOTIDE SEQUENCE [LARGE SCALE GENOMIC DNA]</scope>
    <source>
        <strain evidence="2 3">DSM 27512</strain>
    </source>
</reference>
<proteinExistence type="predicted"/>
<dbReference type="Pfam" id="PF09371">
    <property type="entry name" value="Tex_N"/>
    <property type="match status" value="1"/>
</dbReference>
<evidence type="ECO:0000259" key="1">
    <source>
        <dbReference type="PROSITE" id="PS50126"/>
    </source>
</evidence>